<protein>
    <recommendedName>
        <fullName evidence="2">Histidine-containing phosphotransfer protein</fullName>
    </recommendedName>
</protein>
<dbReference type="EnsemblPlants" id="Kaladp0020s0039.1.v1.1">
    <property type="protein sequence ID" value="Kaladp0020s0039.1.v1.1"/>
    <property type="gene ID" value="Kaladp0020s0039.v1.1"/>
</dbReference>
<sequence length="136" mass="15409">MGSYEELDRELRLLVKVMQEQGVLDEQFGIVQAIREINDPLFVVDLIPMFCKDAEAGILDMTKLLNQSVVNYHDLKEFCIKLKGSASMIGAPLLMNACTDLCGAIDHMSKERCMTTLTRIKHEYNFLKGNLKGILR</sequence>
<dbReference type="GO" id="GO:0043424">
    <property type="term" value="F:protein histidine kinase binding"/>
    <property type="evidence" value="ECO:0007669"/>
    <property type="project" value="UniProtKB-UniRule"/>
</dbReference>
<dbReference type="GO" id="GO:0000160">
    <property type="term" value="P:phosphorelay signal transduction system"/>
    <property type="evidence" value="ECO:0007669"/>
    <property type="project" value="UniProtKB-UniRule"/>
</dbReference>
<accession>A0A7N0ZRS5</accession>
<keyword evidence="4" id="KW-1185">Reference proteome</keyword>
<evidence type="ECO:0000256" key="1">
    <source>
        <dbReference type="ARBA" id="ARBA00023012"/>
    </source>
</evidence>
<dbReference type="SUPFAM" id="SSF47226">
    <property type="entry name" value="Histidine-containing phosphotransfer domain, HPT domain"/>
    <property type="match status" value="1"/>
</dbReference>
<dbReference type="GO" id="GO:0009736">
    <property type="term" value="P:cytokinin-activated signaling pathway"/>
    <property type="evidence" value="ECO:0007669"/>
    <property type="project" value="UniProtKB-KW"/>
</dbReference>
<dbReference type="InterPro" id="IPR045871">
    <property type="entry name" value="AHP1-5/YPD1"/>
</dbReference>
<evidence type="ECO:0000313" key="3">
    <source>
        <dbReference type="EnsemblPlants" id="Kaladp0020s0039.1.v1.1"/>
    </source>
</evidence>
<reference evidence="3" key="1">
    <citation type="submission" date="2021-01" db="UniProtKB">
        <authorList>
            <consortium name="EnsemblPlants"/>
        </authorList>
    </citation>
    <scope>IDENTIFICATION</scope>
</reference>
<dbReference type="PANTHER" id="PTHR28242">
    <property type="entry name" value="PHOSPHORELAY INTERMEDIATE PROTEIN YPD1"/>
    <property type="match status" value="1"/>
</dbReference>
<dbReference type="OMA" id="LCFKIRG"/>
<dbReference type="GO" id="GO:0009927">
    <property type="term" value="F:histidine phosphotransfer kinase activity"/>
    <property type="evidence" value="ECO:0007669"/>
    <property type="project" value="UniProtKB-UniRule"/>
</dbReference>
<dbReference type="Gene3D" id="1.20.120.160">
    <property type="entry name" value="HPT domain"/>
    <property type="match status" value="1"/>
</dbReference>
<evidence type="ECO:0000313" key="4">
    <source>
        <dbReference type="Proteomes" id="UP000594263"/>
    </source>
</evidence>
<dbReference type="Gramene" id="Kaladp0020s0039.1.v1.1">
    <property type="protein sequence ID" value="Kaladp0020s0039.1.v1.1"/>
    <property type="gene ID" value="Kaladp0020s0039.v1.1"/>
</dbReference>
<comment type="function">
    <text evidence="2">Functions as a two-component phosphorelay mediators between cytokinin sensor histidine kinases and response regulators (B-type ARRs). Plays an important role in propagating cytokinin signal transduction.</text>
</comment>
<dbReference type="Proteomes" id="UP000594263">
    <property type="component" value="Unplaced"/>
</dbReference>
<dbReference type="PANTHER" id="PTHR28242:SF63">
    <property type="entry name" value="HISTIDINE-CONTAINING PHOSPHOTRANSFER PROTEIN"/>
    <property type="match status" value="1"/>
</dbReference>
<keyword evidence="1 2" id="KW-0902">Two-component regulatory system</keyword>
<evidence type="ECO:0000256" key="2">
    <source>
        <dbReference type="RuleBase" id="RU369004"/>
    </source>
</evidence>
<proteinExistence type="predicted"/>
<keyword evidence="2" id="KW-0932">Cytokinin signaling pathway</keyword>
<organism evidence="3 4">
    <name type="scientific">Kalanchoe fedtschenkoi</name>
    <name type="common">Lavender scallops</name>
    <name type="synonym">South American air plant</name>
    <dbReference type="NCBI Taxonomy" id="63787"/>
    <lineage>
        <taxon>Eukaryota</taxon>
        <taxon>Viridiplantae</taxon>
        <taxon>Streptophyta</taxon>
        <taxon>Embryophyta</taxon>
        <taxon>Tracheophyta</taxon>
        <taxon>Spermatophyta</taxon>
        <taxon>Magnoliopsida</taxon>
        <taxon>eudicotyledons</taxon>
        <taxon>Gunneridae</taxon>
        <taxon>Pentapetalae</taxon>
        <taxon>Saxifragales</taxon>
        <taxon>Crassulaceae</taxon>
        <taxon>Kalanchoe</taxon>
    </lineage>
</organism>
<dbReference type="AlphaFoldDB" id="A0A7N0ZRS5"/>
<comment type="domain">
    <text evidence="2">Histidine-containing phosphotransfer domain (HPt) contains an active histidine that mediates the phosphotransfer.</text>
</comment>
<dbReference type="GO" id="GO:0005829">
    <property type="term" value="C:cytosol"/>
    <property type="evidence" value="ECO:0007669"/>
    <property type="project" value="UniProtKB-SubCell"/>
</dbReference>
<dbReference type="GO" id="GO:0005634">
    <property type="term" value="C:nucleus"/>
    <property type="evidence" value="ECO:0007669"/>
    <property type="project" value="UniProtKB-SubCell"/>
</dbReference>
<name>A0A7N0ZRS5_KALFE</name>
<dbReference type="InterPro" id="IPR036641">
    <property type="entry name" value="HPT_dom_sf"/>
</dbReference>
<comment type="subcellular location">
    <subcellularLocation>
        <location evidence="2">Cytoplasm</location>
        <location evidence="2">Cytosol</location>
    </subcellularLocation>
    <subcellularLocation>
        <location evidence="2">Nucleus</location>
    </subcellularLocation>
</comment>